<evidence type="ECO:0000313" key="1">
    <source>
        <dbReference type="EMBL" id="GBP72231.1"/>
    </source>
</evidence>
<name>A0A4C1Y7K2_EUMVA</name>
<organism evidence="1 2">
    <name type="scientific">Eumeta variegata</name>
    <name type="common">Bagworm moth</name>
    <name type="synonym">Eumeta japonica</name>
    <dbReference type="NCBI Taxonomy" id="151549"/>
    <lineage>
        <taxon>Eukaryota</taxon>
        <taxon>Metazoa</taxon>
        <taxon>Ecdysozoa</taxon>
        <taxon>Arthropoda</taxon>
        <taxon>Hexapoda</taxon>
        <taxon>Insecta</taxon>
        <taxon>Pterygota</taxon>
        <taxon>Neoptera</taxon>
        <taxon>Endopterygota</taxon>
        <taxon>Lepidoptera</taxon>
        <taxon>Glossata</taxon>
        <taxon>Ditrysia</taxon>
        <taxon>Tineoidea</taxon>
        <taxon>Psychidae</taxon>
        <taxon>Oiketicinae</taxon>
        <taxon>Eumeta</taxon>
    </lineage>
</organism>
<accession>A0A4C1Y7K2</accession>
<sequence length="111" mass="12830">MDEFHSSKMVERCVDSLLAYDSDNRQLATELLVSSVNHDLLYLNQIIIYYRDASSFPRYRLQNNEQYLKGSFADKGHIRAAVRSRNKREVYASHAALVTGEALQRRLHAGR</sequence>
<dbReference type="Proteomes" id="UP000299102">
    <property type="component" value="Unassembled WGS sequence"/>
</dbReference>
<evidence type="ECO:0000313" key="2">
    <source>
        <dbReference type="Proteomes" id="UP000299102"/>
    </source>
</evidence>
<reference evidence="1 2" key="1">
    <citation type="journal article" date="2019" name="Commun. Biol.">
        <title>The bagworm genome reveals a unique fibroin gene that provides high tensile strength.</title>
        <authorList>
            <person name="Kono N."/>
            <person name="Nakamura H."/>
            <person name="Ohtoshi R."/>
            <person name="Tomita M."/>
            <person name="Numata K."/>
            <person name="Arakawa K."/>
        </authorList>
    </citation>
    <scope>NUCLEOTIDE SEQUENCE [LARGE SCALE GENOMIC DNA]</scope>
</reference>
<dbReference type="EMBL" id="BGZK01001138">
    <property type="protein sequence ID" value="GBP72231.1"/>
    <property type="molecule type" value="Genomic_DNA"/>
</dbReference>
<protein>
    <submittedName>
        <fullName evidence="1">Uncharacterized protein</fullName>
    </submittedName>
</protein>
<dbReference type="AlphaFoldDB" id="A0A4C1Y7K2"/>
<proteinExistence type="predicted"/>
<keyword evidence="2" id="KW-1185">Reference proteome</keyword>
<comment type="caution">
    <text evidence="1">The sequence shown here is derived from an EMBL/GenBank/DDBJ whole genome shotgun (WGS) entry which is preliminary data.</text>
</comment>
<gene>
    <name evidence="1" type="ORF">EVAR_57997_1</name>
</gene>